<comment type="caution">
    <text evidence="3">The sequence shown here is derived from an EMBL/GenBank/DDBJ whole genome shotgun (WGS) entry which is preliminary data.</text>
</comment>
<keyword evidence="2" id="KW-1133">Transmembrane helix</keyword>
<dbReference type="AlphaFoldDB" id="A0A2P4QFT8"/>
<dbReference type="VEuPathDB" id="FungiDB:RhiirFUN_008784"/>
<protein>
    <submittedName>
        <fullName evidence="3">Uncharacterized protein</fullName>
    </submittedName>
</protein>
<sequence length="321" mass="36313">MSLALKKNDEINLLCSVVYHVSFCIFLSLLVLHNALIAIKIIIFILSDYISTFTKQFIMIAAERSTSITKSCLVLVEFLAMNYIKYIDFAIEEEKVSSEKGPIKTILSTASKKVLPQVKKDVVSTQKNTPVVSPEILKKSEAVRKSTSTPTNTANKNTEASPALSIFAELSLRKAEKDQLSLDQRHRPSVPSSLGGSRTGDWKSLDYYPSKRHSSPAPEKPKRTTTMKLMNSTAANRVLKSKRRVQDHDDDEDEVIRSKSTQKQKVKPQLKEINLNLFDERPSLSQPPRKHHLNKSPGMNLQIARRYLKAMVKVRKHRNTI</sequence>
<feature type="region of interest" description="Disordered" evidence="1">
    <location>
        <begin position="135"/>
        <end position="160"/>
    </location>
</feature>
<feature type="region of interest" description="Disordered" evidence="1">
    <location>
        <begin position="178"/>
        <end position="226"/>
    </location>
</feature>
<reference evidence="3 4" key="1">
    <citation type="journal article" date="2013" name="Proc. Natl. Acad. Sci. U.S.A.">
        <title>Genome of an arbuscular mycorrhizal fungus provides insight into the oldest plant symbiosis.</title>
        <authorList>
            <person name="Tisserant E."/>
            <person name="Malbreil M."/>
            <person name="Kuo A."/>
            <person name="Kohler A."/>
            <person name="Symeonidi A."/>
            <person name="Balestrini R."/>
            <person name="Charron P."/>
            <person name="Duensing N."/>
            <person name="Frei Dit Frey N."/>
            <person name="Gianinazzi-Pearson V."/>
            <person name="Gilbert L.B."/>
            <person name="Handa Y."/>
            <person name="Herr J.R."/>
            <person name="Hijri M."/>
            <person name="Koul R."/>
            <person name="Kawaguchi M."/>
            <person name="Krajinski F."/>
            <person name="Lammers P.J."/>
            <person name="Masclaux F.G."/>
            <person name="Murat C."/>
            <person name="Morin E."/>
            <person name="Ndikumana S."/>
            <person name="Pagni M."/>
            <person name="Petitpierre D."/>
            <person name="Requena N."/>
            <person name="Rosikiewicz P."/>
            <person name="Riley R."/>
            <person name="Saito K."/>
            <person name="San Clemente H."/>
            <person name="Shapiro H."/>
            <person name="van Tuinen D."/>
            <person name="Becard G."/>
            <person name="Bonfante P."/>
            <person name="Paszkowski U."/>
            <person name="Shachar-Hill Y.Y."/>
            <person name="Tuskan G.A."/>
            <person name="Young P.W."/>
            <person name="Sanders I.R."/>
            <person name="Henrissat B."/>
            <person name="Rensing S.A."/>
            <person name="Grigoriev I.V."/>
            <person name="Corradi N."/>
            <person name="Roux C."/>
            <person name="Martin F."/>
        </authorList>
    </citation>
    <scope>NUCLEOTIDE SEQUENCE [LARGE SCALE GENOMIC DNA]</scope>
    <source>
        <strain evidence="3 4">DAOM 197198</strain>
    </source>
</reference>
<evidence type="ECO:0000313" key="4">
    <source>
        <dbReference type="Proteomes" id="UP000018888"/>
    </source>
</evidence>
<feature type="transmembrane region" description="Helical" evidence="2">
    <location>
        <begin position="20"/>
        <end position="46"/>
    </location>
</feature>
<evidence type="ECO:0000256" key="1">
    <source>
        <dbReference type="SAM" id="MobiDB-lite"/>
    </source>
</evidence>
<feature type="compositionally biased region" description="Polar residues" evidence="1">
    <location>
        <begin position="145"/>
        <end position="160"/>
    </location>
</feature>
<reference evidence="3 4" key="2">
    <citation type="journal article" date="2018" name="New Phytol.">
        <title>High intraspecific genome diversity in the model arbuscular mycorrhizal symbiont Rhizophagus irregularis.</title>
        <authorList>
            <person name="Chen E.C.H."/>
            <person name="Morin E."/>
            <person name="Beaudet D."/>
            <person name="Noel J."/>
            <person name="Yildirir G."/>
            <person name="Ndikumana S."/>
            <person name="Charron P."/>
            <person name="St-Onge C."/>
            <person name="Giorgi J."/>
            <person name="Kruger M."/>
            <person name="Marton T."/>
            <person name="Ropars J."/>
            <person name="Grigoriev I.V."/>
            <person name="Hainaut M."/>
            <person name="Henrissat B."/>
            <person name="Roux C."/>
            <person name="Martin F."/>
            <person name="Corradi N."/>
        </authorList>
    </citation>
    <scope>NUCLEOTIDE SEQUENCE [LARGE SCALE GENOMIC DNA]</scope>
    <source>
        <strain evidence="3 4">DAOM 197198</strain>
    </source>
</reference>
<accession>A0A2P4QFT8</accession>
<evidence type="ECO:0000313" key="3">
    <source>
        <dbReference type="EMBL" id="POG76508.1"/>
    </source>
</evidence>
<keyword evidence="2" id="KW-0472">Membrane</keyword>
<proteinExistence type="predicted"/>
<organism evidence="3 4">
    <name type="scientific">Rhizophagus irregularis (strain DAOM 181602 / DAOM 197198 / MUCL 43194)</name>
    <name type="common">Arbuscular mycorrhizal fungus</name>
    <name type="synonym">Glomus intraradices</name>
    <dbReference type="NCBI Taxonomy" id="747089"/>
    <lineage>
        <taxon>Eukaryota</taxon>
        <taxon>Fungi</taxon>
        <taxon>Fungi incertae sedis</taxon>
        <taxon>Mucoromycota</taxon>
        <taxon>Glomeromycotina</taxon>
        <taxon>Glomeromycetes</taxon>
        <taxon>Glomerales</taxon>
        <taxon>Glomeraceae</taxon>
        <taxon>Rhizophagus</taxon>
    </lineage>
</organism>
<keyword evidence="2" id="KW-0812">Transmembrane</keyword>
<gene>
    <name evidence="3" type="ORF">GLOIN_2v1555084</name>
</gene>
<dbReference type="Proteomes" id="UP000018888">
    <property type="component" value="Unassembled WGS sequence"/>
</dbReference>
<feature type="region of interest" description="Disordered" evidence="1">
    <location>
        <begin position="243"/>
        <end position="267"/>
    </location>
</feature>
<evidence type="ECO:0000256" key="2">
    <source>
        <dbReference type="SAM" id="Phobius"/>
    </source>
</evidence>
<dbReference type="EMBL" id="AUPC02000049">
    <property type="protein sequence ID" value="POG76508.1"/>
    <property type="molecule type" value="Genomic_DNA"/>
</dbReference>
<name>A0A2P4QFT8_RHIID</name>
<keyword evidence="4" id="KW-1185">Reference proteome</keyword>